<evidence type="ECO:0000256" key="5">
    <source>
        <dbReference type="ARBA" id="ARBA00023157"/>
    </source>
</evidence>
<dbReference type="OrthoDB" id="10061407at2759"/>
<dbReference type="GO" id="GO:0003677">
    <property type="term" value="F:DNA binding"/>
    <property type="evidence" value="ECO:0007669"/>
    <property type="project" value="TreeGrafter"/>
</dbReference>
<reference evidence="8" key="1">
    <citation type="submission" date="2025-08" db="UniProtKB">
        <authorList>
            <consortium name="Ensembl"/>
        </authorList>
    </citation>
    <scope>IDENTIFICATION</scope>
</reference>
<protein>
    <recommendedName>
        <fullName evidence="7">SMB domain-containing protein</fullName>
    </recommendedName>
</protein>
<dbReference type="AlphaFoldDB" id="A0A8C5PHZ2"/>
<dbReference type="Pfam" id="PF01033">
    <property type="entry name" value="Somatomedin_B"/>
    <property type="match status" value="1"/>
</dbReference>
<keyword evidence="6" id="KW-0732">Signal</keyword>
<dbReference type="Pfam" id="PF03372">
    <property type="entry name" value="Exo_endo_phos"/>
    <property type="match status" value="1"/>
</dbReference>
<dbReference type="Gene3D" id="4.10.410.20">
    <property type="match status" value="1"/>
</dbReference>
<feature type="chain" id="PRO_5034193000" description="SMB domain-containing protein" evidence="6">
    <location>
        <begin position="20"/>
        <end position="353"/>
    </location>
</feature>
<dbReference type="GO" id="GO:0005634">
    <property type="term" value="C:nucleus"/>
    <property type="evidence" value="ECO:0007669"/>
    <property type="project" value="TreeGrafter"/>
</dbReference>
<keyword evidence="2" id="KW-0540">Nuclease</keyword>
<comment type="similarity">
    <text evidence="1">Belongs to the DNase I family.</text>
</comment>
<evidence type="ECO:0000256" key="4">
    <source>
        <dbReference type="ARBA" id="ARBA00022801"/>
    </source>
</evidence>
<dbReference type="GO" id="GO:0004530">
    <property type="term" value="F:deoxyribonuclease I activity"/>
    <property type="evidence" value="ECO:0007669"/>
    <property type="project" value="TreeGrafter"/>
</dbReference>
<dbReference type="SUPFAM" id="SSF56219">
    <property type="entry name" value="DNase I-like"/>
    <property type="match status" value="1"/>
</dbReference>
<dbReference type="GO" id="GO:0006308">
    <property type="term" value="P:DNA catabolic process"/>
    <property type="evidence" value="ECO:0007669"/>
    <property type="project" value="InterPro"/>
</dbReference>
<dbReference type="Gene3D" id="3.60.10.10">
    <property type="entry name" value="Endonuclease/exonuclease/phosphatase"/>
    <property type="match status" value="1"/>
</dbReference>
<feature type="signal peptide" evidence="6">
    <location>
        <begin position="1"/>
        <end position="19"/>
    </location>
</feature>
<evidence type="ECO:0000256" key="6">
    <source>
        <dbReference type="SAM" id="SignalP"/>
    </source>
</evidence>
<dbReference type="PANTHER" id="PTHR11371">
    <property type="entry name" value="DEOXYRIBONUCLEASE"/>
    <property type="match status" value="1"/>
</dbReference>
<keyword evidence="3" id="KW-0255">Endonuclease</keyword>
<evidence type="ECO:0000256" key="1">
    <source>
        <dbReference type="ARBA" id="ARBA00007359"/>
    </source>
</evidence>
<proteinExistence type="inferred from homology"/>
<dbReference type="PROSITE" id="PS50958">
    <property type="entry name" value="SMB_2"/>
    <property type="match status" value="1"/>
</dbReference>
<sequence length="353" mass="39674">MKWLILLALVGSILQAALAFKIGSFNIQRFGISKVEDPFVLDILLRILRRYDLISVQEVMSSDDTAIIRLVQELNQATGLKYNLLISDHLGRSTYREKYVYIYREDILKPTDWYHYDDDCEVCGTDTFMREPFVVRFSSLATELKDFVLASIHTSPDYAVMEVDALYDVWEDAKQRLLTEDILILGDYNSDCSYVRERHWPMIRLRQDANLHWLIGEGADTTVSLNNNCAYDRFVVSGVNLQNAVIPGTAKPLNYEVEYQLTNDEAKSVSDHYPIEVELREDAFYSGQQFPISAEIGISGGKSLNGVCDCVGVDVSSCSGRCGASASHFACKCNASCTSNGNCCVDYTANCKL</sequence>
<feature type="domain" description="SMB" evidence="7">
    <location>
        <begin position="314"/>
        <end position="353"/>
    </location>
</feature>
<dbReference type="InterPro" id="IPR005135">
    <property type="entry name" value="Endo/exonuclease/phosphatase"/>
</dbReference>
<dbReference type="PRINTS" id="PR00130">
    <property type="entry name" value="DNASEI"/>
</dbReference>
<dbReference type="Ensembl" id="ENSLLET00000023976.1">
    <property type="protein sequence ID" value="ENSLLEP00000023099.1"/>
    <property type="gene ID" value="ENSLLEG00000014665.1"/>
</dbReference>
<dbReference type="InterPro" id="IPR036691">
    <property type="entry name" value="Endo/exonu/phosph_ase_sf"/>
</dbReference>
<dbReference type="SUPFAM" id="SSF90188">
    <property type="entry name" value="Somatomedin B domain"/>
    <property type="match status" value="1"/>
</dbReference>
<organism evidence="8 9">
    <name type="scientific">Leptobrachium leishanense</name>
    <name type="common">Leishan spiny toad</name>
    <dbReference type="NCBI Taxonomy" id="445787"/>
    <lineage>
        <taxon>Eukaryota</taxon>
        <taxon>Metazoa</taxon>
        <taxon>Chordata</taxon>
        <taxon>Craniata</taxon>
        <taxon>Vertebrata</taxon>
        <taxon>Euteleostomi</taxon>
        <taxon>Amphibia</taxon>
        <taxon>Batrachia</taxon>
        <taxon>Anura</taxon>
        <taxon>Pelobatoidea</taxon>
        <taxon>Megophryidae</taxon>
        <taxon>Leptobrachium</taxon>
    </lineage>
</organism>
<dbReference type="PROSITE" id="PS00524">
    <property type="entry name" value="SMB_1"/>
    <property type="match status" value="1"/>
</dbReference>
<dbReference type="CDD" id="cd10282">
    <property type="entry name" value="DNase1"/>
    <property type="match status" value="1"/>
</dbReference>
<name>A0A8C5PHZ2_9ANUR</name>
<dbReference type="SMART" id="SM00476">
    <property type="entry name" value="DNaseIc"/>
    <property type="match status" value="1"/>
</dbReference>
<evidence type="ECO:0000256" key="2">
    <source>
        <dbReference type="ARBA" id="ARBA00022722"/>
    </source>
</evidence>
<dbReference type="InterPro" id="IPR016202">
    <property type="entry name" value="DNase_I"/>
</dbReference>
<keyword evidence="9" id="KW-1185">Reference proteome</keyword>
<evidence type="ECO:0000313" key="9">
    <source>
        <dbReference type="Proteomes" id="UP000694569"/>
    </source>
</evidence>
<dbReference type="PANTHER" id="PTHR11371:SF35">
    <property type="entry name" value="DEOXYRIBONUCLEASE I"/>
    <property type="match status" value="1"/>
</dbReference>
<keyword evidence="4" id="KW-0378">Hydrolase</keyword>
<evidence type="ECO:0000256" key="3">
    <source>
        <dbReference type="ARBA" id="ARBA00022759"/>
    </source>
</evidence>
<dbReference type="InterPro" id="IPR001212">
    <property type="entry name" value="Somatomedin_B_dom"/>
</dbReference>
<keyword evidence="5" id="KW-1015">Disulfide bond</keyword>
<evidence type="ECO:0000313" key="8">
    <source>
        <dbReference type="Ensembl" id="ENSLLEP00000023099.1"/>
    </source>
</evidence>
<dbReference type="SMART" id="SM00201">
    <property type="entry name" value="SO"/>
    <property type="match status" value="1"/>
</dbReference>
<dbReference type="InterPro" id="IPR036024">
    <property type="entry name" value="Somatomedin_B-like_dom_sf"/>
</dbReference>
<accession>A0A8C5PHZ2</accession>
<reference evidence="8" key="2">
    <citation type="submission" date="2025-09" db="UniProtKB">
        <authorList>
            <consortium name="Ensembl"/>
        </authorList>
    </citation>
    <scope>IDENTIFICATION</scope>
</reference>
<dbReference type="Proteomes" id="UP000694569">
    <property type="component" value="Unplaced"/>
</dbReference>
<dbReference type="GeneTree" id="ENSGT00950000182846"/>
<evidence type="ECO:0000259" key="7">
    <source>
        <dbReference type="PROSITE" id="PS50958"/>
    </source>
</evidence>